<dbReference type="InterPro" id="IPR036291">
    <property type="entry name" value="NAD(P)-bd_dom_sf"/>
</dbReference>
<dbReference type="InterPro" id="IPR001509">
    <property type="entry name" value="Epimerase_deHydtase"/>
</dbReference>
<keyword evidence="1" id="KW-0521">NADP</keyword>
<dbReference type="SUPFAM" id="SSF51735">
    <property type="entry name" value="NAD(P)-binding Rossmann-fold domains"/>
    <property type="match status" value="1"/>
</dbReference>
<dbReference type="EMBL" id="CP122537">
    <property type="protein sequence ID" value="WGH77565.1"/>
    <property type="molecule type" value="Genomic_DNA"/>
</dbReference>
<proteinExistence type="predicted"/>
<dbReference type="PANTHER" id="PTHR43103:SF3">
    <property type="entry name" value="ADP-L-GLYCERO-D-MANNO-HEPTOSE-6-EPIMERASE"/>
    <property type="match status" value="1"/>
</dbReference>
<sequence>MQILITGAAGMIGRKLVAALVARGELRGDPITGLTLVDRDAPVLPDGIPGAALAADLSDPAAAPALAEARPDVIFHLAAVVSGEAEADTAKGYAVNLHGTVALCEAIAAQPDYCPRLVFTSSIAVFGAPLPDVIPDDQPPRPLTSYGTQKRMGELMIDDLSRKGALDGVSLRLPTICIRPGAPNAAASGFYSSILREPLIGQPAVLPVPDTVRHWFASPRAAVGFLLRAAEMETGALGQDRSLNLPGVGASVAEEIAALERVAGAKAAGLIRREPDAAVQAIIDTWPRGFDPARARALGFEAEPDMDTIIRAHVEDELGGRIPVAEQG</sequence>
<dbReference type="CDD" id="cd05238">
    <property type="entry name" value="Gne_like_SDR_e"/>
    <property type="match status" value="1"/>
</dbReference>
<protein>
    <submittedName>
        <fullName evidence="4">SDR family oxidoreductase</fullName>
    </submittedName>
</protein>
<dbReference type="Gene3D" id="3.40.50.720">
    <property type="entry name" value="NAD(P)-binding Rossmann-like Domain"/>
    <property type="match status" value="1"/>
</dbReference>
<reference evidence="4 5" key="1">
    <citation type="submission" date="2023-04" db="EMBL/GenBank/DDBJ databases">
        <title>Jannaschia ovalis sp. nov., a marine bacterium isolated from sea tidal flat.</title>
        <authorList>
            <person name="Kwon D.Y."/>
            <person name="Kim J.-J."/>
        </authorList>
    </citation>
    <scope>NUCLEOTIDE SEQUENCE [LARGE SCALE GENOMIC DNA]</scope>
    <source>
        <strain evidence="4 5">GRR-S6-38</strain>
    </source>
</reference>
<gene>
    <name evidence="4" type="ORF">P8627_11010</name>
</gene>
<evidence type="ECO:0000256" key="2">
    <source>
        <dbReference type="ARBA" id="ARBA00023277"/>
    </source>
</evidence>
<keyword evidence="5" id="KW-1185">Reference proteome</keyword>
<evidence type="ECO:0000259" key="3">
    <source>
        <dbReference type="Pfam" id="PF01370"/>
    </source>
</evidence>
<feature type="domain" description="NAD-dependent epimerase/dehydratase" evidence="3">
    <location>
        <begin position="3"/>
        <end position="198"/>
    </location>
</feature>
<keyword evidence="2" id="KW-0119">Carbohydrate metabolism</keyword>
<evidence type="ECO:0000313" key="5">
    <source>
        <dbReference type="Proteomes" id="UP001243420"/>
    </source>
</evidence>
<dbReference type="PANTHER" id="PTHR43103">
    <property type="entry name" value="NUCLEOSIDE-DIPHOSPHATE-SUGAR EPIMERASE"/>
    <property type="match status" value="1"/>
</dbReference>
<dbReference type="Proteomes" id="UP001243420">
    <property type="component" value="Chromosome"/>
</dbReference>
<dbReference type="RefSeq" id="WP_279964145.1">
    <property type="nucleotide sequence ID" value="NZ_CP122537.1"/>
</dbReference>
<accession>A0ABY8LBA9</accession>
<evidence type="ECO:0000313" key="4">
    <source>
        <dbReference type="EMBL" id="WGH77565.1"/>
    </source>
</evidence>
<dbReference type="InterPro" id="IPR050005">
    <property type="entry name" value="DenD"/>
</dbReference>
<dbReference type="Pfam" id="PF01370">
    <property type="entry name" value="Epimerase"/>
    <property type="match status" value="1"/>
</dbReference>
<evidence type="ECO:0000256" key="1">
    <source>
        <dbReference type="ARBA" id="ARBA00022857"/>
    </source>
</evidence>
<dbReference type="NCBIfam" id="NF043036">
    <property type="entry name" value="ErythonDh"/>
    <property type="match status" value="1"/>
</dbReference>
<organism evidence="4 5">
    <name type="scientific">Jannaschia ovalis</name>
    <dbReference type="NCBI Taxonomy" id="3038773"/>
    <lineage>
        <taxon>Bacteria</taxon>
        <taxon>Pseudomonadati</taxon>
        <taxon>Pseudomonadota</taxon>
        <taxon>Alphaproteobacteria</taxon>
        <taxon>Rhodobacterales</taxon>
        <taxon>Roseobacteraceae</taxon>
        <taxon>Jannaschia</taxon>
    </lineage>
</organism>
<dbReference type="Gene3D" id="3.90.25.10">
    <property type="entry name" value="UDP-galactose 4-epimerase, domain 1"/>
    <property type="match status" value="1"/>
</dbReference>
<name>A0ABY8LBA9_9RHOB</name>